<proteinExistence type="predicted"/>
<evidence type="ECO:0000313" key="1">
    <source>
        <dbReference type="EMBL" id="VUC22277.1"/>
    </source>
</evidence>
<sequence length="526" mass="59626">MAIALTTLPTEVLYTICECFNSRLDVASFRLVCRAFGDIGLRFLVPMVTIAPTAESIARLRAISLHPVLRHHVAGITFLVNVFYPDAGYNSWVGRVPRPRNSRDPGGIGVPDWAMYNKLLLEQQEAFNALGPGQSVEQAFRRLTNLDHLIIAESFNEDYLRRNKTYKTFLHRFPGYDVCEGQPFYPFSAASSYTGLPGVKPLKAFLRAMGGSKVRKLLIDTLDVGFFDVREAWDDTNMREGLSDVRVIELCLCVDGDRQAQSMAEAKRILSTDRLKEFLCSAPRLEEIHISFDWILSTTGYFDVKLANALPTQHTWSHLQSLQIDSFEIMTYHFLDFVSSHRDTLKSIGLKTCLLVNDPDRGPVTRRSCWSDVFVPLVTSVNLDSLHLFGRFRNSKLGDQGGGPDAQAGCFSVEDMLEDMDITVAQAVSMAICSREYDSFLRGELEGREDLTPEDVKKALVEDLTGEPQERSSSARGRVPVKRYSNYLKPFAMRREAYNWEPWWRREDELISDVWIYGLAHMASEQ</sequence>
<dbReference type="Proteomes" id="UP000766486">
    <property type="component" value="Unassembled WGS sequence"/>
</dbReference>
<name>A0ABY6TX92_BIOOC</name>
<evidence type="ECO:0008006" key="3">
    <source>
        <dbReference type="Google" id="ProtNLM"/>
    </source>
</evidence>
<reference evidence="1 2" key="1">
    <citation type="submission" date="2019-06" db="EMBL/GenBank/DDBJ databases">
        <authorList>
            <person name="Broberg M."/>
        </authorList>
    </citation>
    <scope>NUCLEOTIDE SEQUENCE [LARGE SCALE GENOMIC DNA]</scope>
</reference>
<protein>
    <recommendedName>
        <fullName evidence="3">F-box domain-containing protein</fullName>
    </recommendedName>
</protein>
<dbReference type="EMBL" id="CABFNS010000538">
    <property type="protein sequence ID" value="VUC22277.1"/>
    <property type="molecule type" value="Genomic_DNA"/>
</dbReference>
<accession>A0ABY6TX92</accession>
<evidence type="ECO:0000313" key="2">
    <source>
        <dbReference type="Proteomes" id="UP000766486"/>
    </source>
</evidence>
<gene>
    <name evidence="1" type="ORF">CLO192961_LOCUS79397</name>
</gene>
<comment type="caution">
    <text evidence="1">The sequence shown here is derived from an EMBL/GenBank/DDBJ whole genome shotgun (WGS) entry which is preliminary data.</text>
</comment>
<organism evidence="1 2">
    <name type="scientific">Bionectria ochroleuca</name>
    <name type="common">Gliocladium roseum</name>
    <dbReference type="NCBI Taxonomy" id="29856"/>
    <lineage>
        <taxon>Eukaryota</taxon>
        <taxon>Fungi</taxon>
        <taxon>Dikarya</taxon>
        <taxon>Ascomycota</taxon>
        <taxon>Pezizomycotina</taxon>
        <taxon>Sordariomycetes</taxon>
        <taxon>Hypocreomycetidae</taxon>
        <taxon>Hypocreales</taxon>
        <taxon>Bionectriaceae</taxon>
        <taxon>Clonostachys</taxon>
    </lineage>
</organism>
<keyword evidence="2" id="KW-1185">Reference proteome</keyword>